<keyword evidence="8" id="KW-1185">Reference proteome</keyword>
<dbReference type="PROSITE" id="PS50236">
    <property type="entry name" value="CHCR"/>
    <property type="match status" value="1"/>
</dbReference>
<dbReference type="PANTHER" id="PTHR12894:SF27">
    <property type="entry name" value="TRANSFORMING GROWTH FACTOR-BETA RECEPTOR-ASSOCIATED PROTEIN 1"/>
    <property type="match status" value="1"/>
</dbReference>
<dbReference type="Proteomes" id="UP001208570">
    <property type="component" value="Unassembled WGS sequence"/>
</dbReference>
<dbReference type="AlphaFoldDB" id="A0AAD9J157"/>
<evidence type="ECO:0000313" key="8">
    <source>
        <dbReference type="Proteomes" id="UP001208570"/>
    </source>
</evidence>
<organism evidence="7 8">
    <name type="scientific">Paralvinella palmiformis</name>
    <dbReference type="NCBI Taxonomy" id="53620"/>
    <lineage>
        <taxon>Eukaryota</taxon>
        <taxon>Metazoa</taxon>
        <taxon>Spiralia</taxon>
        <taxon>Lophotrochozoa</taxon>
        <taxon>Annelida</taxon>
        <taxon>Polychaeta</taxon>
        <taxon>Sedentaria</taxon>
        <taxon>Canalipalpata</taxon>
        <taxon>Terebellida</taxon>
        <taxon>Terebelliformia</taxon>
        <taxon>Alvinellidae</taxon>
        <taxon>Paralvinella</taxon>
    </lineage>
</organism>
<proteinExistence type="predicted"/>
<evidence type="ECO:0000256" key="5">
    <source>
        <dbReference type="PROSITE-ProRule" id="PRU01006"/>
    </source>
</evidence>
<dbReference type="GO" id="GO:0016020">
    <property type="term" value="C:membrane"/>
    <property type="evidence" value="ECO:0007669"/>
    <property type="project" value="TreeGrafter"/>
</dbReference>
<dbReference type="GO" id="GO:0006886">
    <property type="term" value="P:intracellular protein transport"/>
    <property type="evidence" value="ECO:0007669"/>
    <property type="project" value="UniProtKB-UniRule"/>
</dbReference>
<keyword evidence="4" id="KW-0653">Protein transport</keyword>
<dbReference type="GO" id="GO:0034058">
    <property type="term" value="P:endosomal vesicle fusion"/>
    <property type="evidence" value="ECO:0007669"/>
    <property type="project" value="TreeGrafter"/>
</dbReference>
<evidence type="ECO:0000256" key="1">
    <source>
        <dbReference type="ARBA" id="ARBA00004496"/>
    </source>
</evidence>
<protein>
    <recommendedName>
        <fullName evidence="6">CNH domain-containing protein</fullName>
    </recommendedName>
</protein>
<sequence length="875" mass="99557">MSVRAFDLVPAIERAQLISDKAKTEITCIECCGKNLYIGTGDCLIIHYIIEEKIGSNGKIHLVSEKQGYRHLALKKPVSQLKAASALNRILVLCDNMLVLLNMFDLEPILSGTRIKNVVSFCLNENPIKSNPFSIEICVSLKKKCLQIYKVTEDKMTLIRDVSTTDIPITMCIDGTFICTALPTQYYIINYVTGGVQDLFPYDSNHVRPIITRITREEFLLSAPGALGMFASASGTSQRPPLQWSENLVSVIYSHPYCLALNDEFITVHSILDQQQKQSIPFQGGQHLGEFDGKIFVASAQDIYALIPIPVEKQIQALLVDKRVKEALDLAQVATKTGIDKEKFLKMYQRIQLQAGFIEFSEMNFDEAQKLFRSGRLDVREMIAIYPHLLATSSRFVKCLPPLHDIADIVQLCRGEEDRIIEYKRFLISYLEEIHGTRHTLGAHMEIDTALVKLYAELKPDELPILVASDCACDVGDCIPYLEKHNRHHMLALLHSSHGDHDRALGIWTKLIKTEMEDESFPGVAFMVEYLTHINNSEMVWKYADFLLEKDQLLGVKIFIDRSSSPAQSEDELPSDQVVDYLSRYPVAVVKYLEHLVFECKSEVEKYHTHLSVLYLDSVIRLMKDTNTQKEELDKARSELCRMLQTSSHYRIQLILGKVTELELYPECAILYGKLEEHDKALGILVHKLRDFDAAENYCIVNAKDRDLNFRKRLFQVLLSIYLDPNNERRDSFVAPAVALLNNNKADFDMIKVLQVIPDHWSIGLLSRFLTSSVRKATNRYRMTHIQRMLARGENLQLKSEHIELLRDGLKMTDDKLCAVCGERFSEVTFVRYPNGIMTHTSCAPNKYICPVTGKLFSATQGTALPSVDHNHDAR</sequence>
<comment type="subcellular location">
    <subcellularLocation>
        <location evidence="1">Cytoplasm</location>
    </subcellularLocation>
</comment>
<evidence type="ECO:0000313" key="7">
    <source>
        <dbReference type="EMBL" id="KAK2144182.1"/>
    </source>
</evidence>
<dbReference type="InterPro" id="IPR016024">
    <property type="entry name" value="ARM-type_fold"/>
</dbReference>
<dbReference type="InterPro" id="IPR001180">
    <property type="entry name" value="CNH_dom"/>
</dbReference>
<dbReference type="EMBL" id="JAODUP010000779">
    <property type="protein sequence ID" value="KAK2144182.1"/>
    <property type="molecule type" value="Genomic_DNA"/>
</dbReference>
<dbReference type="SUPFAM" id="SSF48371">
    <property type="entry name" value="ARM repeat"/>
    <property type="match status" value="1"/>
</dbReference>
<name>A0AAD9J157_9ANNE</name>
<feature type="repeat" description="CHCR" evidence="5">
    <location>
        <begin position="562"/>
        <end position="727"/>
    </location>
</feature>
<feature type="domain" description="CNH" evidence="6">
    <location>
        <begin position="23"/>
        <end position="295"/>
    </location>
</feature>
<comment type="caution">
    <text evidence="7">The sequence shown here is derived from an EMBL/GenBank/DDBJ whole genome shotgun (WGS) entry which is preliminary data.</text>
</comment>
<keyword evidence="2" id="KW-0813">Transport</keyword>
<keyword evidence="3" id="KW-0963">Cytoplasm</keyword>
<dbReference type="Pfam" id="PF00780">
    <property type="entry name" value="CNH"/>
    <property type="match status" value="1"/>
</dbReference>
<dbReference type="InterPro" id="IPR019453">
    <property type="entry name" value="VPS39/TGFA1_Znf"/>
</dbReference>
<dbReference type="PROSITE" id="PS50219">
    <property type="entry name" value="CNH"/>
    <property type="match status" value="1"/>
</dbReference>
<evidence type="ECO:0000256" key="4">
    <source>
        <dbReference type="ARBA" id="ARBA00022927"/>
    </source>
</evidence>
<evidence type="ECO:0000256" key="3">
    <source>
        <dbReference type="ARBA" id="ARBA00022490"/>
    </source>
</evidence>
<dbReference type="GO" id="GO:0005737">
    <property type="term" value="C:cytoplasm"/>
    <property type="evidence" value="ECO:0007669"/>
    <property type="project" value="UniProtKB-SubCell"/>
</dbReference>
<dbReference type="InterPro" id="IPR000547">
    <property type="entry name" value="Clathrin_H-chain/VPS_repeat"/>
</dbReference>
<accession>A0AAD9J157</accession>
<gene>
    <name evidence="7" type="ORF">LSH36_779g02008</name>
</gene>
<dbReference type="PANTHER" id="PTHR12894">
    <property type="entry name" value="CNH DOMAIN CONTAINING"/>
    <property type="match status" value="1"/>
</dbReference>
<dbReference type="Pfam" id="PF10367">
    <property type="entry name" value="zf-Vps39_C"/>
    <property type="match status" value="1"/>
</dbReference>
<dbReference type="GO" id="GO:0006914">
    <property type="term" value="P:autophagy"/>
    <property type="evidence" value="ECO:0007669"/>
    <property type="project" value="TreeGrafter"/>
</dbReference>
<reference evidence="7" key="1">
    <citation type="journal article" date="2023" name="Mol. Biol. Evol.">
        <title>Third-Generation Sequencing Reveals the Adaptive Role of the Epigenome in Three Deep-Sea Polychaetes.</title>
        <authorList>
            <person name="Perez M."/>
            <person name="Aroh O."/>
            <person name="Sun Y."/>
            <person name="Lan Y."/>
            <person name="Juniper S.K."/>
            <person name="Young C.R."/>
            <person name="Angers B."/>
            <person name="Qian P.Y."/>
        </authorList>
    </citation>
    <scope>NUCLEOTIDE SEQUENCE</scope>
    <source>
        <strain evidence="7">P08H-3</strain>
    </source>
</reference>
<evidence type="ECO:0000256" key="2">
    <source>
        <dbReference type="ARBA" id="ARBA00022448"/>
    </source>
</evidence>
<dbReference type="Pfam" id="PF10366">
    <property type="entry name" value="Vps39_1"/>
    <property type="match status" value="1"/>
</dbReference>
<evidence type="ECO:0000259" key="6">
    <source>
        <dbReference type="PROSITE" id="PS50219"/>
    </source>
</evidence>
<dbReference type="InterPro" id="IPR019452">
    <property type="entry name" value="VPS39/TGF_beta_rcpt-assoc_1"/>
</dbReference>
<dbReference type="InterPro" id="IPR032914">
    <property type="entry name" value="Vam6/VPS39/TRAP1"/>
</dbReference>